<dbReference type="Pfam" id="PF05114">
    <property type="entry name" value="MbnB_TglH_ChrH"/>
    <property type="match status" value="1"/>
</dbReference>
<keyword evidence="2" id="KW-1185">Reference proteome</keyword>
<evidence type="ECO:0000313" key="1">
    <source>
        <dbReference type="EMBL" id="BAM07360.1"/>
    </source>
</evidence>
<name>I0IQ11_LEPFC</name>
<reference evidence="2" key="2">
    <citation type="submission" date="2012-03" db="EMBL/GenBank/DDBJ databases">
        <title>The complete genome sequence of the pioneer microbe on fresh volcanic deposit, Leptospirillum ferrooxidans strain C2-3.</title>
        <authorList>
            <person name="Fujimura R."/>
            <person name="Sato Y."/>
            <person name="Nishizawa T."/>
            <person name="Nanba K."/>
            <person name="Oshima K."/>
            <person name="Hattori M."/>
            <person name="Kamijo T."/>
            <person name="Ohta H."/>
        </authorList>
    </citation>
    <scope>NUCLEOTIDE SEQUENCE [LARGE SCALE GENOMIC DNA]</scope>
    <source>
        <strain evidence="2">C2-3</strain>
    </source>
</reference>
<dbReference type="AlphaFoldDB" id="I0IQ11"/>
<dbReference type="InterPro" id="IPR007801">
    <property type="entry name" value="MbnB/TglH/ChrH"/>
</dbReference>
<dbReference type="Gene3D" id="3.20.20.150">
    <property type="entry name" value="Divalent-metal-dependent TIM barrel enzymes"/>
    <property type="match status" value="1"/>
</dbReference>
<organism evidence="1 2">
    <name type="scientific">Leptospirillum ferrooxidans (strain C2-3)</name>
    <dbReference type="NCBI Taxonomy" id="1162668"/>
    <lineage>
        <taxon>Bacteria</taxon>
        <taxon>Pseudomonadati</taxon>
        <taxon>Nitrospirota</taxon>
        <taxon>Nitrospiria</taxon>
        <taxon>Nitrospirales</taxon>
        <taxon>Nitrospiraceae</taxon>
        <taxon>Leptospirillum</taxon>
    </lineage>
</organism>
<accession>I0IQ11</accession>
<evidence type="ECO:0000313" key="2">
    <source>
        <dbReference type="Proteomes" id="UP000007382"/>
    </source>
</evidence>
<dbReference type="KEGG" id="lfc:LFE_1680"/>
<dbReference type="RefSeq" id="WP_014449845.1">
    <property type="nucleotide sequence ID" value="NC_017094.1"/>
</dbReference>
<dbReference type="OrthoDB" id="9772554at2"/>
<sequence length="471" mass="54201">MPKTDLPKLPLSHPYKIGISTDLYFPPIDALYHSLTGVGETHPSENLPDYIEIFRGRTVDMKKTREETIPKRIPLTYHGDALWYTQTNFREQPATRQEIIRANAHMDALESEWMIHECAHKSFGGRTFGTYLPPLFSRESAHQIRENTLWLMEQMEGRQLIVEIPPFPFFLAGSMHPGEFFHSILKETSIGLGLDIGHLITMLEALGIKPQPEAITSWINHYLPIEHVMEIHMGGLSLFKNSEITLHQDDHTAPIPQLLWESLEAVCRYCPMKNLKGLAIEVDNKEIATILPEFQKFYRLIQDSAIPLESLSLSNRERQAITPLNLYSLDPDALELEYQDLSAYLSRQTSNTSQFIQGFPNIYRDSIYPYEIWSFGGEIEAIFPDTMNVIRFFLKDPQQSFVEYFHQDLLSEIFPFDFLVVKVLKFQEWIGKLASEGIFPVDVQDIAIQTSRREGRRALDDQALINGDELA</sequence>
<proteinExistence type="predicted"/>
<gene>
    <name evidence="1" type="ordered locus">LFE_1680</name>
</gene>
<reference evidence="1 2" key="1">
    <citation type="journal article" date="2012" name="J. Bacteriol.">
        <title>Complete Genome Sequence of Leptospirillum ferrooxidans Strain C2-3, Isolated from a Fresh Volcanic Ash Deposit on the Island of Miyake, Japan.</title>
        <authorList>
            <person name="Fujimura R."/>
            <person name="Sato Y."/>
            <person name="Nishizawa T."/>
            <person name="Oshima K."/>
            <person name="Kim S.-W."/>
            <person name="Hattori M."/>
            <person name="Kamijo T."/>
            <person name="Ohta H."/>
        </authorList>
    </citation>
    <scope>NUCLEOTIDE SEQUENCE [LARGE SCALE GENOMIC DNA]</scope>
    <source>
        <strain evidence="1 2">C2-3</strain>
    </source>
</reference>
<dbReference type="HOGENOM" id="CLU_579772_0_0_0"/>
<dbReference type="EMBL" id="AP012342">
    <property type="protein sequence ID" value="BAM07360.1"/>
    <property type="molecule type" value="Genomic_DNA"/>
</dbReference>
<dbReference type="Proteomes" id="UP000007382">
    <property type="component" value="Chromosome"/>
</dbReference>
<dbReference type="STRING" id="1162668.LFE_1680"/>
<dbReference type="PATRIC" id="fig|1162668.3.peg.2000"/>
<protein>
    <recommendedName>
        <fullName evidence="3">DUF692 family protein</fullName>
    </recommendedName>
</protein>
<dbReference type="eggNOG" id="COG3220">
    <property type="taxonomic scope" value="Bacteria"/>
</dbReference>
<evidence type="ECO:0008006" key="3">
    <source>
        <dbReference type="Google" id="ProtNLM"/>
    </source>
</evidence>